<feature type="compositionally biased region" description="Basic and acidic residues" evidence="4">
    <location>
        <begin position="210"/>
        <end position="222"/>
    </location>
</feature>
<dbReference type="Proteomes" id="UP000261540">
    <property type="component" value="Unplaced"/>
</dbReference>
<feature type="chain" id="PRO_5017399329" evidence="5">
    <location>
        <begin position="26"/>
        <end position="731"/>
    </location>
</feature>
<dbReference type="InterPro" id="IPR050605">
    <property type="entry name" value="Olfactomedin-like_domain"/>
</dbReference>
<evidence type="ECO:0000256" key="2">
    <source>
        <dbReference type="ARBA" id="ARBA00022525"/>
    </source>
</evidence>
<name>A0A3B3T778_9TELE</name>
<keyword evidence="8" id="KW-1185">Reference proteome</keyword>
<accession>A0A3B3T778</accession>
<comment type="caution">
    <text evidence="3">Lacks conserved residue(s) required for the propagation of feature annotation.</text>
</comment>
<protein>
    <submittedName>
        <fullName evidence="7">Olfactomedin like 2B</fullName>
    </submittedName>
</protein>
<reference evidence="7" key="2">
    <citation type="submission" date="2025-09" db="UniProtKB">
        <authorList>
            <consortium name="Ensembl"/>
        </authorList>
    </citation>
    <scope>IDENTIFICATION</scope>
</reference>
<dbReference type="GO" id="GO:0007165">
    <property type="term" value="P:signal transduction"/>
    <property type="evidence" value="ECO:0007669"/>
    <property type="project" value="TreeGrafter"/>
</dbReference>
<feature type="compositionally biased region" description="Polar residues" evidence="4">
    <location>
        <begin position="435"/>
        <end position="447"/>
    </location>
</feature>
<dbReference type="Ensembl" id="ENSPKIT00000019312.1">
    <property type="protein sequence ID" value="ENSPKIP00000038323.1"/>
    <property type="gene ID" value="ENSPKIG00000016143.1"/>
</dbReference>
<dbReference type="AlphaFoldDB" id="A0A3B3T778"/>
<evidence type="ECO:0000256" key="1">
    <source>
        <dbReference type="ARBA" id="ARBA00004613"/>
    </source>
</evidence>
<feature type="region of interest" description="Disordered" evidence="4">
    <location>
        <begin position="435"/>
        <end position="473"/>
    </location>
</feature>
<dbReference type="PANTHER" id="PTHR23192:SF37">
    <property type="entry name" value="OLFACTOMEDIN-LIKE PROTEIN 2B"/>
    <property type="match status" value="1"/>
</dbReference>
<evidence type="ECO:0000256" key="4">
    <source>
        <dbReference type="SAM" id="MobiDB-lite"/>
    </source>
</evidence>
<keyword evidence="5" id="KW-0732">Signal</keyword>
<evidence type="ECO:0000313" key="7">
    <source>
        <dbReference type="Ensembl" id="ENSPKIP00000038323.1"/>
    </source>
</evidence>
<dbReference type="Pfam" id="PF02191">
    <property type="entry name" value="OLF"/>
    <property type="match status" value="1"/>
</dbReference>
<dbReference type="PROSITE" id="PS51132">
    <property type="entry name" value="OLF"/>
    <property type="match status" value="1"/>
</dbReference>
<evidence type="ECO:0000313" key="8">
    <source>
        <dbReference type="Proteomes" id="UP000261540"/>
    </source>
</evidence>
<feature type="signal peptide" evidence="5">
    <location>
        <begin position="1"/>
        <end position="25"/>
    </location>
</feature>
<organism evidence="7 8">
    <name type="scientific">Paramormyrops kingsleyae</name>
    <dbReference type="NCBI Taxonomy" id="1676925"/>
    <lineage>
        <taxon>Eukaryota</taxon>
        <taxon>Metazoa</taxon>
        <taxon>Chordata</taxon>
        <taxon>Craniata</taxon>
        <taxon>Vertebrata</taxon>
        <taxon>Euteleostomi</taxon>
        <taxon>Actinopterygii</taxon>
        <taxon>Neopterygii</taxon>
        <taxon>Teleostei</taxon>
        <taxon>Osteoglossocephala</taxon>
        <taxon>Osteoglossomorpha</taxon>
        <taxon>Osteoglossiformes</taxon>
        <taxon>Mormyridae</taxon>
        <taxon>Paramormyrops</taxon>
    </lineage>
</organism>
<keyword evidence="2" id="KW-0964">Secreted</keyword>
<dbReference type="InterPro" id="IPR003112">
    <property type="entry name" value="Olfac-like_dom"/>
</dbReference>
<evidence type="ECO:0000256" key="3">
    <source>
        <dbReference type="PROSITE-ProRule" id="PRU00446"/>
    </source>
</evidence>
<evidence type="ECO:0000256" key="5">
    <source>
        <dbReference type="SAM" id="SignalP"/>
    </source>
</evidence>
<comment type="subcellular location">
    <subcellularLocation>
        <location evidence="1">Secreted</location>
    </subcellularLocation>
</comment>
<feature type="region of interest" description="Disordered" evidence="4">
    <location>
        <begin position="194"/>
        <end position="293"/>
    </location>
</feature>
<sequence length="731" mass="81902">MYRMANLDLCCILWFSIFLCDLVSLNEIVENKIKDTNFEFNDEVNPHNVTLVEEIDNQQNILTQLLGDYDKVKALSEGSDCGCKCVVRPLSRSACRRIHEGSAEPQDFYTVETVTSGSDCKCTCIAPPSALNPCEGDFRLKKLQDAGKDNIKLSTIMELLEGAFYGMDLLKLHSVTTKLINRIENIEKAVSEKSQEERVFVKSSTHRPAQGKESHKEADKKKPVSQAVPPLKGNTTAGSGNREGKYEERLLGNQGFSRPLLKRSQPEFHKGTKDDQEEQRSPPQSKAASQDVVIRGVTYYKSDTGDNVDREDQAVVDEVVSGDGSVDLLIEDQLLKEGRGLSKVNKKSKKAVGRAAQVARTTLTTQKHNITVAEMELTTTIPATAKQIIKQMTKTMDPVMVTTPSPQTTVASTITSSTAARITSAILNTTTRIDVSNISSPSNTSGQAEKPKSRISWTESPADQKMAAESQKNPGICKDTLATIGDPVTHNTFGHSEGAWMKDPKGNDGRIYVTNYYHGNNLLEFSNIEAFKEGRPTNSYKLPYNWMGTGHVVYRKAFYYNRAFSRDIIKFDLNRRYVAAWTVLDDAVVDEDNHWTGRSDIDFAVDESGLWVIYPAMDDEGFHQEVIVLSKLNPADLSMQKETSWRTALRRNFYGNCFVVCGVLYAIDSFDQMNANISYAFDTHTNTQMIPRLPFLNSYTYNMQVDYNPKERALYSWDNGHQVTYSVIFAY</sequence>
<reference evidence="7" key="1">
    <citation type="submission" date="2025-08" db="UniProtKB">
        <authorList>
            <consortium name="Ensembl"/>
        </authorList>
    </citation>
    <scope>IDENTIFICATION</scope>
</reference>
<dbReference type="GeneTree" id="ENSGT00940000157757"/>
<dbReference type="GO" id="GO:0005615">
    <property type="term" value="C:extracellular space"/>
    <property type="evidence" value="ECO:0007669"/>
    <property type="project" value="TreeGrafter"/>
</dbReference>
<feature type="compositionally biased region" description="Basic and acidic residues" evidence="4">
    <location>
        <begin position="264"/>
        <end position="280"/>
    </location>
</feature>
<dbReference type="PANTHER" id="PTHR23192">
    <property type="entry name" value="OLFACTOMEDIN-RELATED"/>
    <property type="match status" value="1"/>
</dbReference>
<dbReference type="OrthoDB" id="8626508at2759"/>
<feature type="domain" description="Olfactomedin-like" evidence="6">
    <location>
        <begin position="476"/>
        <end position="731"/>
    </location>
</feature>
<gene>
    <name evidence="7" type="primary">OLFML2B</name>
</gene>
<evidence type="ECO:0000259" key="6">
    <source>
        <dbReference type="PROSITE" id="PS51132"/>
    </source>
</evidence>
<proteinExistence type="predicted"/>
<dbReference type="SMART" id="SM00284">
    <property type="entry name" value="OLF"/>
    <property type="match status" value="1"/>
</dbReference>